<dbReference type="OrthoDB" id="2651099at2"/>
<accession>A0A2V4WN11</accession>
<evidence type="ECO:0000313" key="2">
    <source>
        <dbReference type="EMBL" id="QKS55371.1"/>
    </source>
</evidence>
<dbReference type="Proteomes" id="UP000509327">
    <property type="component" value="Chromosome"/>
</dbReference>
<evidence type="ECO:0000313" key="1">
    <source>
        <dbReference type="EMBL" id="PYE49132.1"/>
    </source>
</evidence>
<protein>
    <submittedName>
        <fullName evidence="1">Uncharacterized protein</fullName>
    </submittedName>
</protein>
<dbReference type="EMBL" id="QJSW01000006">
    <property type="protein sequence ID" value="PYE49132.1"/>
    <property type="molecule type" value="Genomic_DNA"/>
</dbReference>
<organism evidence="1 3">
    <name type="scientific">Paenibacillus barcinonensis</name>
    <dbReference type="NCBI Taxonomy" id="198119"/>
    <lineage>
        <taxon>Bacteria</taxon>
        <taxon>Bacillati</taxon>
        <taxon>Bacillota</taxon>
        <taxon>Bacilli</taxon>
        <taxon>Bacillales</taxon>
        <taxon>Paenibacillaceae</taxon>
        <taxon>Paenibacillus</taxon>
    </lineage>
</organism>
<dbReference type="RefSeq" id="WP_110896660.1">
    <property type="nucleotide sequence ID" value="NZ_CP054614.1"/>
</dbReference>
<dbReference type="EMBL" id="CP054614">
    <property type="protein sequence ID" value="QKS55371.1"/>
    <property type="molecule type" value="Genomic_DNA"/>
</dbReference>
<reference evidence="2 4" key="2">
    <citation type="submission" date="2020-06" db="EMBL/GenBank/DDBJ databases">
        <title>Complete genome of Paenibacillus barcinonensis KACC11450.</title>
        <authorList>
            <person name="Kim M."/>
            <person name="Park Y.-J."/>
            <person name="Shin J.-H."/>
        </authorList>
    </citation>
    <scope>NUCLEOTIDE SEQUENCE [LARGE SCALE GENOMIC DNA]</scope>
    <source>
        <strain evidence="2 4">KACC11450</strain>
    </source>
</reference>
<name>A0A2V4WN11_PAEBA</name>
<gene>
    <name evidence="1" type="ORF">DFQ00_106112</name>
    <name evidence="2" type="ORF">HUB98_02960</name>
</gene>
<evidence type="ECO:0000313" key="4">
    <source>
        <dbReference type="Proteomes" id="UP000509327"/>
    </source>
</evidence>
<keyword evidence="4" id="KW-1185">Reference proteome</keyword>
<dbReference type="Proteomes" id="UP000247790">
    <property type="component" value="Unassembled WGS sequence"/>
</dbReference>
<proteinExistence type="predicted"/>
<sequence>MIKKRMVLAVIAGLLLILLVALENAEAVVNSSQVSASYGGEQGTYKATVSFEMARAKKARNVKVLVIYPNHTVEYHDLSSSDGNYTLDVTKNVEDIALEKSQWSSPEFLITWESGDRKRVKYVYSGVR</sequence>
<dbReference type="AlphaFoldDB" id="A0A2V4WN11"/>
<evidence type="ECO:0000313" key="3">
    <source>
        <dbReference type="Proteomes" id="UP000247790"/>
    </source>
</evidence>
<reference evidence="1 3" key="1">
    <citation type="submission" date="2018-06" db="EMBL/GenBank/DDBJ databases">
        <title>Genomic Encyclopedia of Type Strains, Phase III (KMG-III): the genomes of soil and plant-associated and newly described type strains.</title>
        <authorList>
            <person name="Whitman W."/>
        </authorList>
    </citation>
    <scope>NUCLEOTIDE SEQUENCE [LARGE SCALE GENOMIC DNA]</scope>
    <source>
        <strain evidence="1 3">CECT 7022</strain>
    </source>
</reference>